<dbReference type="GO" id="GO:0005886">
    <property type="term" value="C:plasma membrane"/>
    <property type="evidence" value="ECO:0007669"/>
    <property type="project" value="UniProtKB-SubCell"/>
</dbReference>
<evidence type="ECO:0000313" key="10">
    <source>
        <dbReference type="EMBL" id="MBD2755766.1"/>
    </source>
</evidence>
<feature type="coiled-coil region" evidence="8">
    <location>
        <begin position="499"/>
        <end position="526"/>
    </location>
</feature>
<dbReference type="GO" id="GO:0005524">
    <property type="term" value="F:ATP binding"/>
    <property type="evidence" value="ECO:0007669"/>
    <property type="project" value="InterPro"/>
</dbReference>
<dbReference type="SUPFAM" id="SSF52540">
    <property type="entry name" value="P-loop containing nucleoside triphosphate hydrolases"/>
    <property type="match status" value="1"/>
</dbReference>
<keyword evidence="6" id="KW-0406">Ion transport</keyword>
<dbReference type="InterPro" id="IPR027417">
    <property type="entry name" value="P-loop_NTPase"/>
</dbReference>
<keyword evidence="11" id="KW-1185">Reference proteome</keyword>
<dbReference type="SMART" id="SM00382">
    <property type="entry name" value="AAA"/>
    <property type="match status" value="1"/>
</dbReference>
<evidence type="ECO:0000259" key="9">
    <source>
        <dbReference type="SMART" id="SM00382"/>
    </source>
</evidence>
<proteinExistence type="predicted"/>
<dbReference type="Pfam" id="PF13304">
    <property type="entry name" value="AAA_21"/>
    <property type="match status" value="1"/>
</dbReference>
<dbReference type="CDD" id="cd00267">
    <property type="entry name" value="ABC_ATPase"/>
    <property type="match status" value="1"/>
</dbReference>
<keyword evidence="3" id="KW-1003">Cell membrane</keyword>
<keyword evidence="4" id="KW-0410">Iron transport</keyword>
<dbReference type="RefSeq" id="WP_191041384.1">
    <property type="nucleotide sequence ID" value="NZ_JACXAA010000009.1"/>
</dbReference>
<evidence type="ECO:0000256" key="5">
    <source>
        <dbReference type="ARBA" id="ARBA00023004"/>
    </source>
</evidence>
<comment type="caution">
    <text evidence="10">The sequence shown here is derived from an EMBL/GenBank/DDBJ whole genome shotgun (WGS) entry which is preliminary data.</text>
</comment>
<accession>A0A927B518</accession>
<dbReference type="Gene3D" id="3.40.50.300">
    <property type="entry name" value="P-loop containing nucleotide triphosphate hydrolases"/>
    <property type="match status" value="2"/>
</dbReference>
<dbReference type="InterPro" id="IPR051535">
    <property type="entry name" value="Siderophore_ABC-ATPase"/>
</dbReference>
<dbReference type="PANTHER" id="PTHR42771:SF2">
    <property type="entry name" value="IRON(3+)-HYDROXAMATE IMPORT ATP-BINDING PROTEIN FHUC"/>
    <property type="match status" value="1"/>
</dbReference>
<dbReference type="EMBL" id="JACXAA010000009">
    <property type="protein sequence ID" value="MBD2755766.1"/>
    <property type="molecule type" value="Genomic_DNA"/>
</dbReference>
<evidence type="ECO:0000256" key="3">
    <source>
        <dbReference type="ARBA" id="ARBA00022475"/>
    </source>
</evidence>
<dbReference type="PANTHER" id="PTHR42771">
    <property type="entry name" value="IRON(3+)-HYDROXAMATE IMPORT ATP-BINDING PROTEIN FHUC"/>
    <property type="match status" value="1"/>
</dbReference>
<evidence type="ECO:0000313" key="11">
    <source>
        <dbReference type="Proteomes" id="UP000653797"/>
    </source>
</evidence>
<feature type="domain" description="AAA+ ATPase" evidence="9">
    <location>
        <begin position="353"/>
        <end position="876"/>
    </location>
</feature>
<dbReference type="GO" id="GO:0016887">
    <property type="term" value="F:ATP hydrolysis activity"/>
    <property type="evidence" value="ECO:0007669"/>
    <property type="project" value="InterPro"/>
</dbReference>
<dbReference type="InterPro" id="IPR054787">
    <property type="entry name" value="TrlF_ATPase"/>
</dbReference>
<evidence type="ECO:0000256" key="2">
    <source>
        <dbReference type="ARBA" id="ARBA00022448"/>
    </source>
</evidence>
<keyword evidence="7" id="KW-0472">Membrane</keyword>
<dbReference type="InterPro" id="IPR003593">
    <property type="entry name" value="AAA+_ATPase"/>
</dbReference>
<dbReference type="NCBIfam" id="NF045780">
    <property type="entry name" value="TrlF_fam_ATP"/>
    <property type="match status" value="1"/>
</dbReference>
<comment type="subcellular location">
    <subcellularLocation>
        <location evidence="1">Cell membrane</location>
        <topology evidence="1">Peripheral membrane protein</topology>
    </subcellularLocation>
</comment>
<sequence length="909" mass="105028">MFDLYKGSEWNKWDLHIHTPLSIEQHYGGDNDSSWSKFVKDLEALDSSFKVLGINDYFTINGYKKLLDLQHNNGILPGRVLLPVIELRIRSFANLNSGDPWKRVNVHIIFNNKDTDSIETQFLNLLPFEFDGFKRTGLSETTITNFGQFIINKTPSIKQNNLSPLKQGFNNINFDFREICRILEESELEYFIAVGKTEWETLKWDGSAAEKLEIIKRSDFLFTSSIDEKAYEKSRERLCEQLLYSNIPPLLDCSDAHAFSNSLDSNNLPIKDRIGNCFSWIKADCTFEGLKQICFESDSRLSISNYKPVSPVRKINSLKLNFPNNTKIAKKGIKIKGKESLFCFRNNTDIAFSPYFTCLIGGRGTGKSTILSLIAAKLGSNSPFIENSVLLQDNKQIELDKYVSIDTSSNDIEFVSQNQIESFAESNDLTEAIYSRLIQISDYNEFEVLENDFAVFYKRIDQQIHDINLRFSQLQDLNKLRKEHEDCKRIISSYDSPDYKNITQEIREYSEQIQNILNSRDKYTKLVLFLKDSINRFSVNNNIINQYDTETARILIGVEYLLNEEIKFDSDLSNEEVLNRQLLSKKKELDSYLKLQGVSEADISDYERSVTNLPVIEAKIKNLIKSGKETAVRISEFKENLSSYGFEKRKIFEEKIINSLNPMNEQLKSSDSNVADIKFTYEFDEEQARNYLLDEFELHFKDYKPSQHSTKTDAVREYLLCIDPLDVDNYEDYMSALEEKGTSINAKTLLKALFEKKENFEIYKLLIKRVYSDVKQHKKIIGYYGGKELENCSFGQRCTAVIVALLMFGNKPLLIDEPEAHLDSKLVAEYLVNLIKKRKHERQIIFATHNANFVVNGDAELIHILEVLEDNTTSITSISIENLIHRDKLLTLEGGRTAFEIRDKKLIRK</sequence>
<name>A0A927B518_9BACT</name>
<evidence type="ECO:0000256" key="8">
    <source>
        <dbReference type="SAM" id="Coils"/>
    </source>
</evidence>
<dbReference type="GO" id="GO:0006826">
    <property type="term" value="P:iron ion transport"/>
    <property type="evidence" value="ECO:0007669"/>
    <property type="project" value="UniProtKB-KW"/>
</dbReference>
<keyword evidence="8" id="KW-0175">Coiled coil</keyword>
<dbReference type="Proteomes" id="UP000653797">
    <property type="component" value="Unassembled WGS sequence"/>
</dbReference>
<keyword evidence="2" id="KW-0813">Transport</keyword>
<organism evidence="10 11">
    <name type="scientific">Spirosoma validum</name>
    <dbReference type="NCBI Taxonomy" id="2771355"/>
    <lineage>
        <taxon>Bacteria</taxon>
        <taxon>Pseudomonadati</taxon>
        <taxon>Bacteroidota</taxon>
        <taxon>Cytophagia</taxon>
        <taxon>Cytophagales</taxon>
        <taxon>Cytophagaceae</taxon>
        <taxon>Spirosoma</taxon>
    </lineage>
</organism>
<evidence type="ECO:0000256" key="4">
    <source>
        <dbReference type="ARBA" id="ARBA00022496"/>
    </source>
</evidence>
<dbReference type="AlphaFoldDB" id="A0A927B518"/>
<reference evidence="10" key="1">
    <citation type="submission" date="2020-09" db="EMBL/GenBank/DDBJ databases">
        <authorList>
            <person name="Kim M.K."/>
        </authorList>
    </citation>
    <scope>NUCLEOTIDE SEQUENCE</scope>
    <source>
        <strain evidence="10">BT704</strain>
    </source>
</reference>
<protein>
    <submittedName>
        <fullName evidence="10">AAA family ATPase</fullName>
    </submittedName>
</protein>
<evidence type="ECO:0000256" key="1">
    <source>
        <dbReference type="ARBA" id="ARBA00004202"/>
    </source>
</evidence>
<evidence type="ECO:0000256" key="6">
    <source>
        <dbReference type="ARBA" id="ARBA00023065"/>
    </source>
</evidence>
<gene>
    <name evidence="10" type="ORF">IC230_22875</name>
</gene>
<evidence type="ECO:0000256" key="7">
    <source>
        <dbReference type="ARBA" id="ARBA00023136"/>
    </source>
</evidence>
<keyword evidence="5" id="KW-0408">Iron</keyword>
<dbReference type="InterPro" id="IPR003959">
    <property type="entry name" value="ATPase_AAA_core"/>
</dbReference>